<dbReference type="Gene3D" id="2.40.30.170">
    <property type="match status" value="1"/>
</dbReference>
<dbReference type="InterPro" id="IPR058639">
    <property type="entry name" value="BSH_YknX-like"/>
</dbReference>
<reference evidence="6" key="3">
    <citation type="journal article" date="2023" name="Microbiol. Resour. Announc.">
        <title>Draft Genome Sequence of Granulicatella sp. Strain S8, Isolated from a Marine Fish, Seriola quinqueradiata.</title>
        <authorList>
            <person name="Lee M."/>
            <person name="Farooq A."/>
            <person name="Jeong J.B."/>
            <person name="Jung M.Y."/>
        </authorList>
    </citation>
    <scope>NUCLEOTIDE SEQUENCE</scope>
    <source>
        <strain evidence="6">S8</strain>
    </source>
</reference>
<sequence>MKTNKRKQTNKPTTKKNKWLVRGIIALFAIGAIAIAYTFLNPPKSKDTSDSFTIYTVGDQEDLILNGQLTATNETSYTFDPQKGSIETVSVVDGQEVTQGQALFRYSNETLSQELSDMSRQQTRLYDQRASAEEELTKQQNARWRYIVETREAMGNPEATVDTSSFDAGIEASKKGIADLTASIEDLEVKIVRAQEKTEEIILADNSGIVTLNQAGRTNATQPFIKVVSQDAIIKTTITEYDFLRASVGQAVTVYINAQDRDITGQITFIAKEPTQEPPTTTGMSTPNVAQYKVEVTPSEELPNGFNVQVKVPQSSLIVPESAVLSDGEEEYVFLVVDGHAKRQVISRTKQGFQKIISQGLNKGDVIVSNPSGQLTDGQAITTITEDSSQGAGN</sequence>
<dbReference type="Gene3D" id="2.40.420.20">
    <property type="match status" value="1"/>
</dbReference>
<dbReference type="Pfam" id="PF25989">
    <property type="entry name" value="YknX_C"/>
    <property type="match status" value="1"/>
</dbReference>
<evidence type="ECO:0000313" key="6">
    <source>
        <dbReference type="EMBL" id="MCQ9210514.1"/>
    </source>
</evidence>
<reference evidence="6" key="2">
    <citation type="journal article" date="2023" name="Curr. Microbiol.">
        <title>Granulicatella seriolae sp. nov., a Novel Facultative Anaerobe Isolated from Yellowtail Marine Fish.</title>
        <authorList>
            <person name="Lee M."/>
            <person name="Choi Y.J."/>
            <person name="Farooq A."/>
            <person name="Jeong J.B."/>
            <person name="Jung M.Y."/>
        </authorList>
    </citation>
    <scope>NUCLEOTIDE SEQUENCE</scope>
    <source>
        <strain evidence="6">S8</strain>
    </source>
</reference>
<evidence type="ECO:0000259" key="5">
    <source>
        <dbReference type="Pfam" id="PF25990"/>
    </source>
</evidence>
<dbReference type="PANTHER" id="PTHR30469:SF15">
    <property type="entry name" value="HLYD FAMILY OF SECRETION PROTEINS"/>
    <property type="match status" value="1"/>
</dbReference>
<dbReference type="Pfam" id="PF25984">
    <property type="entry name" value="BSH_YknX"/>
    <property type="match status" value="1"/>
</dbReference>
<evidence type="ECO:0000259" key="3">
    <source>
        <dbReference type="Pfam" id="PF25984"/>
    </source>
</evidence>
<keyword evidence="7" id="KW-1185">Reference proteome</keyword>
<gene>
    <name evidence="6" type="ORF">NPA36_08120</name>
</gene>
<keyword evidence="2" id="KW-1133">Transmembrane helix</keyword>
<feature type="domain" description="YknX-like barrel-sandwich hybrid" evidence="3">
    <location>
        <begin position="78"/>
        <end position="227"/>
    </location>
</feature>
<dbReference type="PANTHER" id="PTHR30469">
    <property type="entry name" value="MULTIDRUG RESISTANCE PROTEIN MDTA"/>
    <property type="match status" value="1"/>
</dbReference>
<dbReference type="InterPro" id="IPR058636">
    <property type="entry name" value="Beta-barrel_YknX"/>
</dbReference>
<reference evidence="6" key="1">
    <citation type="submission" date="2022-07" db="EMBL/GenBank/DDBJ databases">
        <authorList>
            <person name="Jung M.-Y."/>
            <person name="Lee M."/>
        </authorList>
    </citation>
    <scope>NUCLEOTIDE SEQUENCE</scope>
    <source>
        <strain evidence="6">S8</strain>
    </source>
</reference>
<proteinExistence type="predicted"/>
<keyword evidence="2" id="KW-0812">Transmembrane</keyword>
<comment type="caution">
    <text evidence="6">The sequence shown here is derived from an EMBL/GenBank/DDBJ whole genome shotgun (WGS) entry which is preliminary data.</text>
</comment>
<name>A0ABT1WQL4_9LACT</name>
<dbReference type="RefSeq" id="WP_256945627.1">
    <property type="nucleotide sequence ID" value="NZ_JANHNZ010000009.1"/>
</dbReference>
<feature type="domain" description="YknX-like beta-barrel" evidence="5">
    <location>
        <begin position="233"/>
        <end position="312"/>
    </location>
</feature>
<evidence type="ECO:0008006" key="8">
    <source>
        <dbReference type="Google" id="ProtNLM"/>
    </source>
</evidence>
<dbReference type="Proteomes" id="UP001059480">
    <property type="component" value="Unassembled WGS sequence"/>
</dbReference>
<evidence type="ECO:0000256" key="2">
    <source>
        <dbReference type="SAM" id="Phobius"/>
    </source>
</evidence>
<dbReference type="InterPro" id="IPR058637">
    <property type="entry name" value="YknX-like_C"/>
</dbReference>
<dbReference type="EMBL" id="JANHNZ010000009">
    <property type="protein sequence ID" value="MCQ9210514.1"/>
    <property type="molecule type" value="Genomic_DNA"/>
</dbReference>
<evidence type="ECO:0000259" key="4">
    <source>
        <dbReference type="Pfam" id="PF25989"/>
    </source>
</evidence>
<keyword evidence="2" id="KW-0472">Membrane</keyword>
<organism evidence="6 7">
    <name type="scientific">Granulicatella seriolae</name>
    <dbReference type="NCBI Taxonomy" id="2967226"/>
    <lineage>
        <taxon>Bacteria</taxon>
        <taxon>Bacillati</taxon>
        <taxon>Bacillota</taxon>
        <taxon>Bacilli</taxon>
        <taxon>Lactobacillales</taxon>
        <taxon>Carnobacteriaceae</taxon>
        <taxon>Granulicatella</taxon>
    </lineage>
</organism>
<evidence type="ECO:0000313" key="7">
    <source>
        <dbReference type="Proteomes" id="UP001059480"/>
    </source>
</evidence>
<keyword evidence="1" id="KW-0175">Coiled coil</keyword>
<feature type="transmembrane region" description="Helical" evidence="2">
    <location>
        <begin position="20"/>
        <end position="40"/>
    </location>
</feature>
<evidence type="ECO:0000256" key="1">
    <source>
        <dbReference type="SAM" id="Coils"/>
    </source>
</evidence>
<feature type="domain" description="YknX-like C-terminal permuted SH3-like" evidence="4">
    <location>
        <begin position="317"/>
        <end position="382"/>
    </location>
</feature>
<feature type="coiled-coil region" evidence="1">
    <location>
        <begin position="170"/>
        <end position="204"/>
    </location>
</feature>
<accession>A0ABT1WQL4</accession>
<dbReference type="Pfam" id="PF25990">
    <property type="entry name" value="Beta-barrel_YknX"/>
    <property type="match status" value="1"/>
</dbReference>
<protein>
    <recommendedName>
        <fullName evidence="8">Efflux RND transporter periplasmic adaptor subunit</fullName>
    </recommendedName>
</protein>